<evidence type="ECO:0000256" key="2">
    <source>
        <dbReference type="ARBA" id="ARBA00023315"/>
    </source>
</evidence>
<comment type="caution">
    <text evidence="4">The sequence shown here is derived from an EMBL/GenBank/DDBJ whole genome shotgun (WGS) entry which is preliminary data.</text>
</comment>
<dbReference type="CDD" id="cd00827">
    <property type="entry name" value="init_cond_enzymes"/>
    <property type="match status" value="1"/>
</dbReference>
<accession>A0A103E0C9</accession>
<gene>
    <name evidence="4" type="ORF">WS67_16845</name>
</gene>
<dbReference type="AlphaFoldDB" id="A0A103E0C9"/>
<feature type="domain" description="Beta-ketoacyl-[acyl-carrier-protein] synthase III C-terminal" evidence="3">
    <location>
        <begin position="288"/>
        <end position="365"/>
    </location>
</feature>
<dbReference type="Proteomes" id="UP000062788">
    <property type="component" value="Unassembled WGS sequence"/>
</dbReference>
<keyword evidence="5" id="KW-1185">Reference proteome</keyword>
<keyword evidence="2" id="KW-0012">Acyltransferase</keyword>
<evidence type="ECO:0000256" key="1">
    <source>
        <dbReference type="ARBA" id="ARBA00022679"/>
    </source>
</evidence>
<dbReference type="SUPFAM" id="SSF53901">
    <property type="entry name" value="Thiolase-like"/>
    <property type="match status" value="2"/>
</dbReference>
<evidence type="ECO:0000259" key="3">
    <source>
        <dbReference type="Pfam" id="PF08541"/>
    </source>
</evidence>
<name>A0A103E0C9_9BURK</name>
<organism evidence="4 5">
    <name type="scientific">Burkholderia singularis</name>
    <dbReference type="NCBI Taxonomy" id="1503053"/>
    <lineage>
        <taxon>Bacteria</taxon>
        <taxon>Pseudomonadati</taxon>
        <taxon>Pseudomonadota</taxon>
        <taxon>Betaproteobacteria</taxon>
        <taxon>Burkholderiales</taxon>
        <taxon>Burkholderiaceae</taxon>
        <taxon>Burkholderia</taxon>
        <taxon>pseudomallei group</taxon>
    </lineage>
</organism>
<reference evidence="4 5" key="1">
    <citation type="submission" date="2015-11" db="EMBL/GenBank/DDBJ databases">
        <title>Expanding the genomic diversity of Burkholderia species for the development of highly accurate diagnostics.</title>
        <authorList>
            <person name="Sahl J."/>
            <person name="Keim P."/>
            <person name="Wagner D."/>
        </authorList>
    </citation>
    <scope>NUCLEOTIDE SEQUENCE [LARGE SCALE GENOMIC DNA]</scope>
    <source>
        <strain evidence="4 5">TSV85</strain>
    </source>
</reference>
<dbReference type="PANTHER" id="PTHR34069:SF2">
    <property type="entry name" value="BETA-KETOACYL-[ACYL-CARRIER-PROTEIN] SYNTHASE III"/>
    <property type="match status" value="1"/>
</dbReference>
<dbReference type="GO" id="GO:0044550">
    <property type="term" value="P:secondary metabolite biosynthetic process"/>
    <property type="evidence" value="ECO:0007669"/>
    <property type="project" value="TreeGrafter"/>
</dbReference>
<dbReference type="OrthoDB" id="2514738at2"/>
<dbReference type="GO" id="GO:0016746">
    <property type="term" value="F:acyltransferase activity"/>
    <property type="evidence" value="ECO:0007669"/>
    <property type="project" value="UniProtKB-KW"/>
</dbReference>
<dbReference type="InterPro" id="IPR016039">
    <property type="entry name" value="Thiolase-like"/>
</dbReference>
<dbReference type="Gene3D" id="3.40.47.10">
    <property type="match status" value="2"/>
</dbReference>
<dbReference type="RefSeq" id="WP_059518413.1">
    <property type="nucleotide sequence ID" value="NZ_LOWA01000036.1"/>
</dbReference>
<sequence length="385" mass="42582">MSLHPAYITRVSSFLPGNPIDNDHIEKVLGYIGGQPSRARSIILRNNGIKQRHYVLDAESGLPQYSNADITVEAIKGLCDDRFSIDEIECLSTGTTLPDQLMPNHGVMVHGQLGTPACEVVATSGICVAGMTALKYGYLSVTSGNTRNAVTAASETVSVHLHARNFEKENETLLDELHQRPEIAFEKDFLRWMLSDGAGAVLIENQPRKNSLSLKIDWIDIFSYAHALPTCMYAGAEKNDEGNTVGWRNFSPEEQAARSIFAIKQDVRLLNENVVSHTLSKPLQTVIAKRGLSAKDIDWFLPHMSSEYFRKPIGQALDEIGFSIPEKRWFTNLATKGNTGAASIYIMLDDLLKRGNLALGQRILCFVPESGRFSSAFMHLTATEK</sequence>
<dbReference type="Pfam" id="PF08541">
    <property type="entry name" value="ACP_syn_III_C"/>
    <property type="match status" value="1"/>
</dbReference>
<evidence type="ECO:0000313" key="4">
    <source>
        <dbReference type="EMBL" id="KVE26038.1"/>
    </source>
</evidence>
<dbReference type="EMBL" id="LOWA01000036">
    <property type="protein sequence ID" value="KVE26038.1"/>
    <property type="molecule type" value="Genomic_DNA"/>
</dbReference>
<dbReference type="PANTHER" id="PTHR34069">
    <property type="entry name" value="3-OXOACYL-[ACYL-CARRIER-PROTEIN] SYNTHASE 3"/>
    <property type="match status" value="1"/>
</dbReference>
<protein>
    <submittedName>
        <fullName evidence="4">3-oxoacyl-ACP synthase</fullName>
    </submittedName>
</protein>
<proteinExistence type="predicted"/>
<evidence type="ECO:0000313" key="5">
    <source>
        <dbReference type="Proteomes" id="UP000062788"/>
    </source>
</evidence>
<dbReference type="InterPro" id="IPR013747">
    <property type="entry name" value="ACP_syn_III_C"/>
</dbReference>
<keyword evidence="1" id="KW-0808">Transferase</keyword>
<dbReference type="NCBIfam" id="NF005293">
    <property type="entry name" value="PRK06816.1"/>
    <property type="match status" value="1"/>
</dbReference>